<keyword evidence="3" id="KW-1185">Reference proteome</keyword>
<proteinExistence type="predicted"/>
<evidence type="ECO:0000313" key="3">
    <source>
        <dbReference type="Proteomes" id="UP001602058"/>
    </source>
</evidence>
<protein>
    <submittedName>
        <fullName evidence="2">Nuclear transport factor 2 family protein</fullName>
    </submittedName>
</protein>
<name>A0ABW6US16_9ACTN</name>
<dbReference type="Proteomes" id="UP001602058">
    <property type="component" value="Unassembled WGS sequence"/>
</dbReference>
<dbReference type="EMBL" id="JBIAWJ010000024">
    <property type="protein sequence ID" value="MFF4526240.1"/>
    <property type="molecule type" value="Genomic_DNA"/>
</dbReference>
<dbReference type="CDD" id="cd00531">
    <property type="entry name" value="NTF2_like"/>
    <property type="match status" value="1"/>
</dbReference>
<dbReference type="InterPro" id="IPR032710">
    <property type="entry name" value="NTF2-like_dom_sf"/>
</dbReference>
<dbReference type="Pfam" id="PF13577">
    <property type="entry name" value="SnoaL_4"/>
    <property type="match status" value="1"/>
</dbReference>
<organism evidence="2 3">
    <name type="scientific">Streptomyces bluensis</name>
    <dbReference type="NCBI Taxonomy" id="33897"/>
    <lineage>
        <taxon>Bacteria</taxon>
        <taxon>Bacillati</taxon>
        <taxon>Actinomycetota</taxon>
        <taxon>Actinomycetes</taxon>
        <taxon>Kitasatosporales</taxon>
        <taxon>Streptomycetaceae</taxon>
        <taxon>Streptomyces</taxon>
    </lineage>
</organism>
<dbReference type="RefSeq" id="WP_387891715.1">
    <property type="nucleotide sequence ID" value="NZ_JBIAWJ010000024.1"/>
</dbReference>
<dbReference type="Gene3D" id="3.10.450.50">
    <property type="match status" value="1"/>
</dbReference>
<accession>A0ABW6US16</accession>
<sequence>MMTDIQALFDEREIAQTLSRLTRILDKRDWDSLDTVFADDVTFDYGRGERVGIKEMREEVSGFLVNCRPTLHLLGSSLIEVNGDTAWSEVYVLARHQGAGERGHLYFDGTGPWIDKWERRANGWRIVRRDIALNVAQGDPAALGSDALPQAISE</sequence>
<gene>
    <name evidence="2" type="ORF">ACFY1D_33130</name>
</gene>
<dbReference type="InterPro" id="IPR037401">
    <property type="entry name" value="SnoaL-like"/>
</dbReference>
<comment type="caution">
    <text evidence="2">The sequence shown here is derived from an EMBL/GenBank/DDBJ whole genome shotgun (WGS) entry which is preliminary data.</text>
</comment>
<evidence type="ECO:0000259" key="1">
    <source>
        <dbReference type="Pfam" id="PF13577"/>
    </source>
</evidence>
<reference evidence="2 3" key="1">
    <citation type="submission" date="2024-10" db="EMBL/GenBank/DDBJ databases">
        <title>The Natural Products Discovery Center: Release of the First 8490 Sequenced Strains for Exploring Actinobacteria Biosynthetic Diversity.</title>
        <authorList>
            <person name="Kalkreuter E."/>
            <person name="Kautsar S.A."/>
            <person name="Yang D."/>
            <person name="Bader C.D."/>
            <person name="Teijaro C.N."/>
            <person name="Fluegel L."/>
            <person name="Davis C.M."/>
            <person name="Simpson J.R."/>
            <person name="Lauterbach L."/>
            <person name="Steele A.D."/>
            <person name="Gui C."/>
            <person name="Meng S."/>
            <person name="Li G."/>
            <person name="Viehrig K."/>
            <person name="Ye F."/>
            <person name="Su P."/>
            <person name="Kiefer A.F."/>
            <person name="Nichols A."/>
            <person name="Cepeda A.J."/>
            <person name="Yan W."/>
            <person name="Fan B."/>
            <person name="Jiang Y."/>
            <person name="Adhikari A."/>
            <person name="Zheng C.-J."/>
            <person name="Schuster L."/>
            <person name="Cowan T.M."/>
            <person name="Smanski M.J."/>
            <person name="Chevrette M.G."/>
            <person name="De Carvalho L.P.S."/>
            <person name="Shen B."/>
        </authorList>
    </citation>
    <scope>NUCLEOTIDE SEQUENCE [LARGE SCALE GENOMIC DNA]</scope>
    <source>
        <strain evidence="2 3">NPDC001390</strain>
    </source>
</reference>
<feature type="domain" description="SnoaL-like" evidence="1">
    <location>
        <begin position="7"/>
        <end position="130"/>
    </location>
</feature>
<dbReference type="SUPFAM" id="SSF54427">
    <property type="entry name" value="NTF2-like"/>
    <property type="match status" value="1"/>
</dbReference>
<evidence type="ECO:0000313" key="2">
    <source>
        <dbReference type="EMBL" id="MFF4526240.1"/>
    </source>
</evidence>